<gene>
    <name evidence="2" type="ORF">HD592_000221</name>
</gene>
<evidence type="ECO:0000259" key="1">
    <source>
        <dbReference type="PROSITE" id="PS51750"/>
    </source>
</evidence>
<organism evidence="2 3">
    <name type="scientific">Schaalia hyovaginalis</name>
    <dbReference type="NCBI Taxonomy" id="29316"/>
    <lineage>
        <taxon>Bacteria</taxon>
        <taxon>Bacillati</taxon>
        <taxon>Actinomycetota</taxon>
        <taxon>Actinomycetes</taxon>
        <taxon>Actinomycetales</taxon>
        <taxon>Actinomycetaceae</taxon>
        <taxon>Schaalia</taxon>
    </lineage>
</organism>
<dbReference type="SMART" id="SM01040">
    <property type="entry name" value="Bro-N"/>
    <property type="match status" value="1"/>
</dbReference>
<feature type="domain" description="Bro-N" evidence="1">
    <location>
        <begin position="72"/>
        <end position="175"/>
    </location>
</feature>
<dbReference type="RefSeq" id="WP_221437790.1">
    <property type="nucleotide sequence ID" value="NZ_JACHMK010000001.1"/>
</dbReference>
<dbReference type="EMBL" id="JACHMK010000001">
    <property type="protein sequence ID" value="MBB6333656.1"/>
    <property type="molecule type" value="Genomic_DNA"/>
</dbReference>
<accession>A0A923E0H4</accession>
<comment type="caution">
    <text evidence="2">The sequence shown here is derived from an EMBL/GenBank/DDBJ whole genome shotgun (WGS) entry which is preliminary data.</text>
</comment>
<reference evidence="2" key="1">
    <citation type="submission" date="2020-08" db="EMBL/GenBank/DDBJ databases">
        <title>Sequencing the genomes of 1000 actinobacteria strains.</title>
        <authorList>
            <person name="Klenk H.-P."/>
        </authorList>
    </citation>
    <scope>NUCLEOTIDE SEQUENCE</scope>
    <source>
        <strain evidence="2">DSM 10695</strain>
    </source>
</reference>
<evidence type="ECO:0000313" key="2">
    <source>
        <dbReference type="EMBL" id="MBB6333656.1"/>
    </source>
</evidence>
<sequence length="350" mass="39134">MTSPCFRAPSCRYFASVEEKERVLLDLDVRIAAELARAEGLRRLREERNARLRAAQASRPAPSPTVRKEAPMRDLTRFYGEAPVRVHLDDEGEPWFVASDVAKILGYSEASAMTRHLDPDERGLSNWQTPSGEQQMIMISESGLYSAILRSRVEGARPFKRWVTHEVLPSIRRTGSYSAPQAPATPSAMNREQLLATALIEANSIITEAHSRAIAAEERAAAAAQTVRAIEATEGLTLTEFHKHYFSDVGAREFFEFCYRKGLLIDQRGARGRDAKGRVKNGPQHMHPTAKGKEFIYLHASLDAEGLRRERPRVRPGAPEVALARWLHHRGLRLNEELVAAVEGGELVRA</sequence>
<dbReference type="PANTHER" id="PTHR36180">
    <property type="entry name" value="DNA-BINDING PROTEIN-RELATED-RELATED"/>
    <property type="match status" value="1"/>
</dbReference>
<dbReference type="Pfam" id="PF02498">
    <property type="entry name" value="Bro-N"/>
    <property type="match status" value="1"/>
</dbReference>
<dbReference type="InterPro" id="IPR003497">
    <property type="entry name" value="BRO_N_domain"/>
</dbReference>
<dbReference type="AlphaFoldDB" id="A0A923E0H4"/>
<keyword evidence="3" id="KW-1185">Reference proteome</keyword>
<name>A0A923E0H4_9ACTO</name>
<dbReference type="PANTHER" id="PTHR36180:SF2">
    <property type="entry name" value="BRO FAMILY PROTEIN"/>
    <property type="match status" value="1"/>
</dbReference>
<dbReference type="PROSITE" id="PS51750">
    <property type="entry name" value="BRO_N"/>
    <property type="match status" value="1"/>
</dbReference>
<dbReference type="Proteomes" id="UP000617426">
    <property type="component" value="Unassembled WGS sequence"/>
</dbReference>
<protein>
    <submittedName>
        <fullName evidence="2">Prophage antirepressor-like protein</fullName>
    </submittedName>
</protein>
<proteinExistence type="predicted"/>
<evidence type="ECO:0000313" key="3">
    <source>
        <dbReference type="Proteomes" id="UP000617426"/>
    </source>
</evidence>